<feature type="region of interest" description="Disordered" evidence="1">
    <location>
        <begin position="97"/>
        <end position="120"/>
    </location>
</feature>
<feature type="compositionally biased region" description="Acidic residues" evidence="1">
    <location>
        <begin position="104"/>
        <end position="116"/>
    </location>
</feature>
<dbReference type="PANTHER" id="PTHR23146">
    <property type="entry name" value="LEO1 PROTEIN"/>
    <property type="match status" value="1"/>
</dbReference>
<feature type="compositionally biased region" description="Acidic residues" evidence="1">
    <location>
        <begin position="32"/>
        <end position="55"/>
    </location>
</feature>
<dbReference type="GO" id="GO:0006368">
    <property type="term" value="P:transcription elongation by RNA polymerase II"/>
    <property type="evidence" value="ECO:0007669"/>
    <property type="project" value="InterPro"/>
</dbReference>
<dbReference type="GO" id="GO:0016593">
    <property type="term" value="C:Cdc73/Paf1 complex"/>
    <property type="evidence" value="ECO:0007669"/>
    <property type="project" value="InterPro"/>
</dbReference>
<accession>A0A7S2MEA5</accession>
<dbReference type="AlphaFoldDB" id="A0A7S2MEA5"/>
<feature type="compositionally biased region" description="Basic and acidic residues" evidence="1">
    <location>
        <begin position="235"/>
        <end position="260"/>
    </location>
</feature>
<dbReference type="InterPro" id="IPR007149">
    <property type="entry name" value="Leo1"/>
</dbReference>
<dbReference type="PANTHER" id="PTHR23146:SF0">
    <property type="entry name" value="RNA POLYMERASE-ASSOCIATED PROTEIN LEO1"/>
    <property type="match status" value="1"/>
</dbReference>
<feature type="compositionally biased region" description="Basic and acidic residues" evidence="1">
    <location>
        <begin position="1"/>
        <end position="10"/>
    </location>
</feature>
<feature type="region of interest" description="Disordered" evidence="1">
    <location>
        <begin position="222"/>
        <end position="261"/>
    </location>
</feature>
<reference evidence="2" key="1">
    <citation type="submission" date="2021-01" db="EMBL/GenBank/DDBJ databases">
        <authorList>
            <person name="Corre E."/>
            <person name="Pelletier E."/>
            <person name="Niang G."/>
            <person name="Scheremetjew M."/>
            <person name="Finn R."/>
            <person name="Kale V."/>
            <person name="Holt S."/>
            <person name="Cochrane G."/>
            <person name="Meng A."/>
            <person name="Brown T."/>
            <person name="Cohen L."/>
        </authorList>
    </citation>
    <scope>NUCLEOTIDE SEQUENCE</scope>
    <source>
        <strain evidence="2">UTEX LB 985</strain>
    </source>
</reference>
<evidence type="ECO:0008006" key="3">
    <source>
        <dbReference type="Google" id="ProtNLM"/>
    </source>
</evidence>
<dbReference type="GO" id="GO:1990269">
    <property type="term" value="F:RNA polymerase II C-terminal domain phosphoserine binding"/>
    <property type="evidence" value="ECO:0007669"/>
    <property type="project" value="TreeGrafter"/>
</dbReference>
<gene>
    <name evidence="2" type="ORF">CBRE1094_LOCUS24469</name>
</gene>
<feature type="region of interest" description="Disordered" evidence="1">
    <location>
        <begin position="292"/>
        <end position="387"/>
    </location>
</feature>
<feature type="region of interest" description="Disordered" evidence="1">
    <location>
        <begin position="1"/>
        <end position="78"/>
    </location>
</feature>
<evidence type="ECO:0000256" key="1">
    <source>
        <dbReference type="SAM" id="MobiDB-lite"/>
    </source>
</evidence>
<dbReference type="GO" id="GO:0032968">
    <property type="term" value="P:positive regulation of transcription elongation by RNA polymerase II"/>
    <property type="evidence" value="ECO:0007669"/>
    <property type="project" value="TreeGrafter"/>
</dbReference>
<dbReference type="EMBL" id="HBGU01044916">
    <property type="protein sequence ID" value="CAD9478381.1"/>
    <property type="molecule type" value="Transcribed_RNA"/>
</dbReference>
<feature type="compositionally biased region" description="Basic residues" evidence="1">
    <location>
        <begin position="309"/>
        <end position="318"/>
    </location>
</feature>
<proteinExistence type="predicted"/>
<dbReference type="Pfam" id="PF04004">
    <property type="entry name" value="Leo1"/>
    <property type="match status" value="1"/>
</dbReference>
<feature type="compositionally biased region" description="Acidic residues" evidence="1">
    <location>
        <begin position="354"/>
        <end position="363"/>
    </location>
</feature>
<feature type="compositionally biased region" description="Acidic residues" evidence="1">
    <location>
        <begin position="322"/>
        <end position="347"/>
    </location>
</feature>
<evidence type="ECO:0000313" key="2">
    <source>
        <dbReference type="EMBL" id="CAD9478381.1"/>
    </source>
</evidence>
<feature type="compositionally biased region" description="Acidic residues" evidence="1">
    <location>
        <begin position="13"/>
        <end position="23"/>
    </location>
</feature>
<name>A0A7S2MEA5_9EUKA</name>
<protein>
    <recommendedName>
        <fullName evidence="3">RNA polymerase-associated protein LEO1</fullName>
    </recommendedName>
</protein>
<organism evidence="2">
    <name type="scientific">Haptolina brevifila</name>
    <dbReference type="NCBI Taxonomy" id="156173"/>
    <lineage>
        <taxon>Eukaryota</taxon>
        <taxon>Haptista</taxon>
        <taxon>Haptophyta</taxon>
        <taxon>Prymnesiophyceae</taxon>
        <taxon>Prymnesiales</taxon>
        <taxon>Prymnesiaceae</taxon>
        <taxon>Haptolina</taxon>
    </lineage>
</organism>
<sequence>MDKAKKRELFGSDSEDDDDDDEVAAPAPEDAPVVDDEEEDLGDDNLFGSEDEEEGGKEAPAPENSGAAVHYSLPSMPRPSADAKLYMVKLPNILQFQPRPFDPETYEDEDAAEDEDGKARAENVVRWRETASGERQSNARLVTWSDGSMTLHVGDEVLTAQQVPIPGGTTHLYTRHARAGLECHGILKQKMSLAPASLHSKTHQELSEKIARVHRKETRMQVVGAPMKDPAAQQAEREKMYDEKKKQSERQAKRRERNDEMAANFSLTADYLDMDDDDGDLEGNLGAIRKQFKERRQQPGKRLPGTGVRKQRPLKRRRAGDDSDDDEGEDLDDDDEDEEEDDGDPAEMDGFIVGDEEDEDGEYEDRPSKKKGKKGRSLVDDDEDDSD</sequence>